<organism evidence="2">
    <name type="scientific">marine metagenome</name>
    <dbReference type="NCBI Taxonomy" id="408172"/>
    <lineage>
        <taxon>unclassified sequences</taxon>
        <taxon>metagenomes</taxon>
        <taxon>ecological metagenomes</taxon>
    </lineage>
</organism>
<sequence length="189" mass="21483">MNQMLTLLYNTIRLTTTILITLTISFSDEQKAPPIKLGDVNEAMLLVKGDEEGFYHQLPKLDTKVRIKIDGMVASTTVDQAFTNNSGKPIEAIYVFPLPDQAAVYEMQMLINDRLITSKVEERAQAKKTYKKAKKAGKRASLTEQERPNIFTNSVANIMPNDTIIVRLKYVDYLDYRIGVFSLRYPMVV</sequence>
<evidence type="ECO:0000259" key="1">
    <source>
        <dbReference type="PROSITE" id="PS51468"/>
    </source>
</evidence>
<dbReference type="InterPro" id="IPR013694">
    <property type="entry name" value="VIT"/>
</dbReference>
<dbReference type="SMART" id="SM00609">
    <property type="entry name" value="VIT"/>
    <property type="match status" value="1"/>
</dbReference>
<dbReference type="PROSITE" id="PS51468">
    <property type="entry name" value="VIT"/>
    <property type="match status" value="1"/>
</dbReference>
<protein>
    <recommendedName>
        <fullName evidence="1">VIT domain-containing protein</fullName>
    </recommendedName>
</protein>
<gene>
    <name evidence="2" type="ORF">METZ01_LOCUS362320</name>
</gene>
<dbReference type="AlphaFoldDB" id="A0A382SHX0"/>
<dbReference type="EMBL" id="UINC01129223">
    <property type="protein sequence ID" value="SVD09466.1"/>
    <property type="molecule type" value="Genomic_DNA"/>
</dbReference>
<dbReference type="PANTHER" id="PTHR45737:SF6">
    <property type="entry name" value="VON WILLEBRAND FACTOR A DOMAIN-CONTAINING PROTEIN 5A"/>
    <property type="match status" value="1"/>
</dbReference>
<name>A0A382SHX0_9ZZZZ</name>
<evidence type="ECO:0000313" key="2">
    <source>
        <dbReference type="EMBL" id="SVD09466.1"/>
    </source>
</evidence>
<feature type="domain" description="VIT" evidence="1">
    <location>
        <begin position="44"/>
        <end position="172"/>
    </location>
</feature>
<dbReference type="Pfam" id="PF08487">
    <property type="entry name" value="VIT"/>
    <property type="match status" value="1"/>
</dbReference>
<reference evidence="2" key="1">
    <citation type="submission" date="2018-05" db="EMBL/GenBank/DDBJ databases">
        <authorList>
            <person name="Lanie J.A."/>
            <person name="Ng W.-L."/>
            <person name="Kazmierczak K.M."/>
            <person name="Andrzejewski T.M."/>
            <person name="Davidsen T.M."/>
            <person name="Wayne K.J."/>
            <person name="Tettelin H."/>
            <person name="Glass J.I."/>
            <person name="Rusch D."/>
            <person name="Podicherti R."/>
            <person name="Tsui H.-C.T."/>
            <person name="Winkler M.E."/>
        </authorList>
    </citation>
    <scope>NUCLEOTIDE SEQUENCE</scope>
</reference>
<accession>A0A382SHX0</accession>
<feature type="non-terminal residue" evidence="2">
    <location>
        <position position="189"/>
    </location>
</feature>
<dbReference type="PANTHER" id="PTHR45737">
    <property type="entry name" value="VON WILLEBRAND FACTOR A DOMAIN-CONTAINING PROTEIN 5A"/>
    <property type="match status" value="1"/>
</dbReference>
<proteinExistence type="predicted"/>